<dbReference type="RefSeq" id="WP_090600755.1">
    <property type="nucleotide sequence ID" value="NZ_CTEE01000001.1"/>
</dbReference>
<gene>
    <name evidence="2" type="primary">espK_3</name>
    <name evidence="2" type="ORF">BN1232_01460</name>
</gene>
<feature type="region of interest" description="Disordered" evidence="1">
    <location>
        <begin position="313"/>
        <end position="368"/>
    </location>
</feature>
<name>A0A0E4CM45_MYCLN</name>
<feature type="compositionally biased region" description="Low complexity" evidence="1">
    <location>
        <begin position="230"/>
        <end position="258"/>
    </location>
</feature>
<dbReference type="Proteomes" id="UP000199251">
    <property type="component" value="Unassembled WGS sequence"/>
</dbReference>
<accession>A0A0E4CM45</accession>
<sequence length="660" mass="68346">MGLAPPTGEYAAEMLAPNAWPESDEDINFDRAEQYMRVLRQVSDVADNCRHQQLEIFDSDVWSGSASGAADREIGTLVEALTTLQNGLATVITWHRNIARSIIQAKSDIYDNVDVAERKIDALANEFRLTDTERTEAIRAVVTNTHEANAAVVTATAEQILASKAWTPPDTALQDLLDQKAPPVRPGDGEPSNTDPTLPGPVAPLPRGPAIPQPPGPAISQPSRPGLGVPTIPGSSPASPATPAAATPGHATPGSGRSPTPPPVRSPAASERDGSDDGPGLPDAAPYGVGPQDDSPRVAPASASVMPAMPMAPGAAGGGAASGSASGAGPGGGVPGLGGPAGRMPAGQSAGVRPAAATHRPAPRADSVAHRESIDASQVAEVNVIAAIPVSPARLERDAIAEAATADAARRRGADPLQLARRIAAALNAPVGDKVPDLGFFWVTGVTTDGAIVVANSYGLAYIPDGVQLPEPVFMATAEDTIPAAERATWATYPVVAVQGWVAHRHAELRAVIGTAEQFAGSDPGVAQLVLDPDDIPDSGEMIGRSRLEVVNPEAAERLAQTPDGQLLALLPPAPVEANLPANERIRLWLQVMKPMATGDPLRQTPHLQAFHTYVSHAQCAVVNDAYAAADPVAQRCAVADWFYWKHLAELLDAALSISS</sequence>
<dbReference type="AlphaFoldDB" id="A0A0E4CM45"/>
<reference evidence="2 3" key="1">
    <citation type="submission" date="2015-03" db="EMBL/GenBank/DDBJ databases">
        <authorList>
            <person name="Urmite Genomes"/>
        </authorList>
    </citation>
    <scope>NUCLEOTIDE SEQUENCE [LARGE SCALE GENOMIC DNA]</scope>
    <source>
        <strain evidence="2 3">CSUR P1491</strain>
    </source>
</reference>
<feature type="compositionally biased region" description="Pro residues" evidence="1">
    <location>
        <begin position="198"/>
        <end position="217"/>
    </location>
</feature>
<evidence type="ECO:0000256" key="1">
    <source>
        <dbReference type="SAM" id="MobiDB-lite"/>
    </source>
</evidence>
<feature type="region of interest" description="Disordered" evidence="1">
    <location>
        <begin position="179"/>
        <end position="300"/>
    </location>
</feature>
<organism evidence="2 3">
    <name type="scientific">Mycobacterium lentiflavum</name>
    <dbReference type="NCBI Taxonomy" id="141349"/>
    <lineage>
        <taxon>Bacteria</taxon>
        <taxon>Bacillati</taxon>
        <taxon>Actinomycetota</taxon>
        <taxon>Actinomycetes</taxon>
        <taxon>Mycobacteriales</taxon>
        <taxon>Mycobacteriaceae</taxon>
        <taxon>Mycobacterium</taxon>
        <taxon>Mycobacterium simiae complex</taxon>
    </lineage>
</organism>
<feature type="compositionally biased region" description="Gly residues" evidence="1">
    <location>
        <begin position="315"/>
        <end position="341"/>
    </location>
</feature>
<evidence type="ECO:0000313" key="2">
    <source>
        <dbReference type="EMBL" id="CQD08158.1"/>
    </source>
</evidence>
<dbReference type="STRING" id="141349.BN1232_01460"/>
<dbReference type="OrthoDB" id="4636484at2"/>
<dbReference type="EMBL" id="CTEE01000001">
    <property type="protein sequence ID" value="CQD08158.1"/>
    <property type="molecule type" value="Genomic_DNA"/>
</dbReference>
<protein>
    <submittedName>
        <fullName evidence="2">ESX-1 secretion-associated protein EspK</fullName>
    </submittedName>
</protein>
<evidence type="ECO:0000313" key="3">
    <source>
        <dbReference type="Proteomes" id="UP000199251"/>
    </source>
</evidence>
<proteinExistence type="predicted"/>